<dbReference type="GO" id="GO:0016020">
    <property type="term" value="C:membrane"/>
    <property type="evidence" value="ECO:0007669"/>
    <property type="project" value="UniProtKB-SubCell"/>
</dbReference>
<accession>A0AA36CQX8</accession>
<dbReference type="PANTHER" id="PTHR23503:SF8">
    <property type="entry name" value="FACILITATED GLUCOSE TRANSPORTER PROTEIN 1"/>
    <property type="match status" value="1"/>
</dbReference>
<dbReference type="Pfam" id="PF07690">
    <property type="entry name" value="MFS_1"/>
    <property type="match status" value="1"/>
</dbReference>
<keyword evidence="4 6" id="KW-1133">Transmembrane helix</keyword>
<comment type="caution">
    <text evidence="7">The sequence shown here is derived from an EMBL/GenBank/DDBJ whole genome shotgun (WGS) entry which is preliminary data.</text>
</comment>
<evidence type="ECO:0000256" key="6">
    <source>
        <dbReference type="SAM" id="Phobius"/>
    </source>
</evidence>
<dbReference type="SUPFAM" id="SSF103473">
    <property type="entry name" value="MFS general substrate transporter"/>
    <property type="match status" value="1"/>
</dbReference>
<dbReference type="PANTHER" id="PTHR23503">
    <property type="entry name" value="SOLUTE CARRIER FAMILY 2"/>
    <property type="match status" value="1"/>
</dbReference>
<dbReference type="InterPro" id="IPR005829">
    <property type="entry name" value="Sugar_transporter_CS"/>
</dbReference>
<evidence type="ECO:0000256" key="3">
    <source>
        <dbReference type="ARBA" id="ARBA00022692"/>
    </source>
</evidence>
<dbReference type="InterPro" id="IPR036259">
    <property type="entry name" value="MFS_trans_sf"/>
</dbReference>
<keyword evidence="3 6" id="KW-0812">Transmembrane</keyword>
<keyword evidence="5 6" id="KW-0472">Membrane</keyword>
<feature type="transmembrane region" description="Helical" evidence="6">
    <location>
        <begin position="324"/>
        <end position="343"/>
    </location>
</feature>
<evidence type="ECO:0000313" key="7">
    <source>
        <dbReference type="EMBL" id="CAJ0573640.1"/>
    </source>
</evidence>
<dbReference type="AlphaFoldDB" id="A0AA36CQX8"/>
<proteinExistence type="predicted"/>
<dbReference type="EMBL" id="CATQJA010002621">
    <property type="protein sequence ID" value="CAJ0573640.1"/>
    <property type="molecule type" value="Genomic_DNA"/>
</dbReference>
<feature type="transmembrane region" description="Helical" evidence="6">
    <location>
        <begin position="349"/>
        <end position="367"/>
    </location>
</feature>
<feature type="non-terminal residue" evidence="7">
    <location>
        <position position="1"/>
    </location>
</feature>
<evidence type="ECO:0008006" key="9">
    <source>
        <dbReference type="Google" id="ProtNLM"/>
    </source>
</evidence>
<organism evidence="7 8">
    <name type="scientific">Mesorhabditis spiculigera</name>
    <dbReference type="NCBI Taxonomy" id="96644"/>
    <lineage>
        <taxon>Eukaryota</taxon>
        <taxon>Metazoa</taxon>
        <taxon>Ecdysozoa</taxon>
        <taxon>Nematoda</taxon>
        <taxon>Chromadorea</taxon>
        <taxon>Rhabditida</taxon>
        <taxon>Rhabditina</taxon>
        <taxon>Rhabditomorpha</taxon>
        <taxon>Rhabditoidea</taxon>
        <taxon>Rhabditidae</taxon>
        <taxon>Mesorhabditinae</taxon>
        <taxon>Mesorhabditis</taxon>
    </lineage>
</organism>
<dbReference type="InterPro" id="IPR045263">
    <property type="entry name" value="GLUT"/>
</dbReference>
<dbReference type="Proteomes" id="UP001177023">
    <property type="component" value="Unassembled WGS sequence"/>
</dbReference>
<sequence>MAQQSALHALSHSLSTSELAAAGAAFPFGKLLTTLLMVARPASDPRSALVIDASLLILAAVIGLVPSWFFLSVARFFMGAGAGLGFVCAPVLLTELVPYRQRPGHFLVLGLAFCASTLISNLLPIVQSDAYVVVLCTCIFSAVTGAAYIWLRPGPKNDEALMGEDETSSPIRLLQSRHRSGRPFVLIAVLMLLNVTIGVPVILAYSVLLFGEFGANEQQSFTLGIAFPICQMVVLGLLHHFDSLDRRLLVVGGYGISVFVQFLLLLTSAYDLLPVEQKSLFMCFWLFVLAVVTAVPCNTALCVISEQYTSATDRLRYGSAGRAVMWLATAVSTSTFMGASRSYGFTTAFAPYAGCSLLLLGCLVVLYPRNK</sequence>
<feature type="transmembrane region" description="Helical" evidence="6">
    <location>
        <begin position="279"/>
        <end position="304"/>
    </location>
</feature>
<feature type="transmembrane region" description="Helical" evidence="6">
    <location>
        <begin position="248"/>
        <end position="267"/>
    </location>
</feature>
<keyword evidence="2" id="KW-0813">Transport</keyword>
<comment type="subcellular location">
    <subcellularLocation>
        <location evidence="1">Membrane</location>
        <topology evidence="1">Multi-pass membrane protein</topology>
    </subcellularLocation>
</comment>
<protein>
    <recommendedName>
        <fullName evidence="9">Major facilitator superfamily (MFS) profile domain-containing protein</fullName>
    </recommendedName>
</protein>
<feature type="transmembrane region" description="Helical" evidence="6">
    <location>
        <begin position="106"/>
        <end position="125"/>
    </location>
</feature>
<feature type="transmembrane region" description="Helical" evidence="6">
    <location>
        <begin position="20"/>
        <end position="38"/>
    </location>
</feature>
<dbReference type="GO" id="GO:0015149">
    <property type="term" value="F:hexose transmembrane transporter activity"/>
    <property type="evidence" value="ECO:0007669"/>
    <property type="project" value="TreeGrafter"/>
</dbReference>
<name>A0AA36CQX8_9BILA</name>
<evidence type="ECO:0000256" key="2">
    <source>
        <dbReference type="ARBA" id="ARBA00022448"/>
    </source>
</evidence>
<feature type="transmembrane region" description="Helical" evidence="6">
    <location>
        <begin position="50"/>
        <end position="70"/>
    </location>
</feature>
<reference evidence="7" key="1">
    <citation type="submission" date="2023-06" db="EMBL/GenBank/DDBJ databases">
        <authorList>
            <person name="Delattre M."/>
        </authorList>
    </citation>
    <scope>NUCLEOTIDE SEQUENCE</scope>
    <source>
        <strain evidence="7">AF72</strain>
    </source>
</reference>
<gene>
    <name evidence="7" type="ORF">MSPICULIGERA_LOCUS11993</name>
</gene>
<evidence type="ECO:0000256" key="4">
    <source>
        <dbReference type="ARBA" id="ARBA00022989"/>
    </source>
</evidence>
<evidence type="ECO:0000256" key="1">
    <source>
        <dbReference type="ARBA" id="ARBA00004141"/>
    </source>
</evidence>
<feature type="transmembrane region" description="Helical" evidence="6">
    <location>
        <begin position="220"/>
        <end position="241"/>
    </location>
</feature>
<evidence type="ECO:0000256" key="5">
    <source>
        <dbReference type="ARBA" id="ARBA00023136"/>
    </source>
</evidence>
<evidence type="ECO:0000313" key="8">
    <source>
        <dbReference type="Proteomes" id="UP001177023"/>
    </source>
</evidence>
<feature type="transmembrane region" description="Helical" evidence="6">
    <location>
        <begin position="131"/>
        <end position="151"/>
    </location>
</feature>
<keyword evidence="8" id="KW-1185">Reference proteome</keyword>
<dbReference type="InterPro" id="IPR011701">
    <property type="entry name" value="MFS"/>
</dbReference>
<feature type="transmembrane region" description="Helical" evidence="6">
    <location>
        <begin position="184"/>
        <end position="208"/>
    </location>
</feature>
<dbReference type="PROSITE" id="PS00217">
    <property type="entry name" value="SUGAR_TRANSPORT_2"/>
    <property type="match status" value="1"/>
</dbReference>
<feature type="transmembrane region" description="Helical" evidence="6">
    <location>
        <begin position="76"/>
        <end position="94"/>
    </location>
</feature>
<dbReference type="Gene3D" id="1.20.1250.20">
    <property type="entry name" value="MFS general substrate transporter like domains"/>
    <property type="match status" value="2"/>
</dbReference>